<dbReference type="InterPro" id="IPR056120">
    <property type="entry name" value="DUF7703"/>
</dbReference>
<proteinExistence type="predicted"/>
<dbReference type="Pfam" id="PF24802">
    <property type="entry name" value="DUF7703"/>
    <property type="match status" value="2"/>
</dbReference>
<dbReference type="EnsemblFungi" id="FOXG_15475T0">
    <property type="protein sequence ID" value="FOXG_15475P0"/>
    <property type="gene ID" value="FOXG_15475"/>
</dbReference>
<dbReference type="Proteomes" id="UP000002489">
    <property type="component" value="Unassembled WGS sequence"/>
</dbReference>
<organism evidence="3 4">
    <name type="scientific">Fusarium oxysporum (strain Fo5176)</name>
    <name type="common">Fusarium vascular wilt</name>
    <dbReference type="NCBI Taxonomy" id="660025"/>
    <lineage>
        <taxon>Eukaryota</taxon>
        <taxon>Fungi</taxon>
        <taxon>Dikarya</taxon>
        <taxon>Ascomycota</taxon>
        <taxon>Pezizomycotina</taxon>
        <taxon>Sordariomycetes</taxon>
        <taxon>Hypocreomycetidae</taxon>
        <taxon>Hypocreales</taxon>
        <taxon>Nectriaceae</taxon>
        <taxon>Fusarium</taxon>
        <taxon>Fusarium oxysporum species complex</taxon>
    </lineage>
</organism>
<feature type="transmembrane region" description="Helical" evidence="1">
    <location>
        <begin position="20"/>
        <end position="44"/>
    </location>
</feature>
<evidence type="ECO:0000313" key="3">
    <source>
        <dbReference type="EnsemblFungi" id="FOXG_15475P0"/>
    </source>
</evidence>
<keyword evidence="1" id="KW-1133">Transmembrane helix</keyword>
<evidence type="ECO:0000259" key="2">
    <source>
        <dbReference type="Pfam" id="PF24802"/>
    </source>
</evidence>
<name>A0A0D2YGN4_FUSOF</name>
<protein>
    <recommendedName>
        <fullName evidence="2">DUF7703 domain-containing protein</fullName>
    </recommendedName>
</protein>
<feature type="domain" description="DUF7703" evidence="2">
    <location>
        <begin position="93"/>
        <end position="227"/>
    </location>
</feature>
<feature type="transmembrane region" description="Helical" evidence="1">
    <location>
        <begin position="139"/>
        <end position="161"/>
    </location>
</feature>
<feature type="domain" description="DUF7703" evidence="2">
    <location>
        <begin position="18"/>
        <end position="89"/>
    </location>
</feature>
<accession>A0A0D2YGN4</accession>
<keyword evidence="1" id="KW-0472">Membrane</keyword>
<feature type="transmembrane region" description="Helical" evidence="1">
    <location>
        <begin position="173"/>
        <end position="194"/>
    </location>
</feature>
<feature type="transmembrane region" description="Helical" evidence="1">
    <location>
        <begin position="84"/>
        <end position="107"/>
    </location>
</feature>
<sequence>MHLSVIHTREDGLVYSPKAVLVIATSTLALYNACELLALIFTTFKRHHGLYFWSLLVTTLGVFPYALGWLLGYLDIVSTDASKAIASLGWIVLRAVLWMIVINGAIWHTTQTALLFTIGPSVDGNNPSRIFVAIEKTQMTFFCAQEFVISGLYLWGTIDILQTSLGNKQKTMWYLLIINLLIVAMDIALLIIMYKDHYTIEQGVKLVIYSIKLKLEFAVLGKLVDVAQSRGGSSVSETHPARFIEMHAREHGRSDNLPEIVHLENTTTRRMADDEESMRHLYDDAIKQIYKG</sequence>
<evidence type="ECO:0000313" key="4">
    <source>
        <dbReference type="Proteomes" id="UP000002489"/>
    </source>
</evidence>
<dbReference type="PANTHER" id="PTHR37013:SF3">
    <property type="entry name" value="INTEGRAL MEMBRANE PROTEIN (AFU_ORTHOLOGUE AFUA_1G05950)"/>
    <property type="match status" value="1"/>
</dbReference>
<feature type="transmembrane region" description="Helical" evidence="1">
    <location>
        <begin position="50"/>
        <end position="72"/>
    </location>
</feature>
<reference evidence="4" key="1">
    <citation type="journal article" date="2012" name="Mol. Plant Microbe Interact.">
        <title>A highly conserved effector in Fusarium oxysporum is required for full virulence on Arabidopsis.</title>
        <authorList>
            <person name="Thatcher L.F."/>
            <person name="Gardiner D.M."/>
            <person name="Kazan K."/>
            <person name="Manners J."/>
        </authorList>
    </citation>
    <scope>NUCLEOTIDE SEQUENCE [LARGE SCALE GENOMIC DNA]</scope>
    <source>
        <strain evidence="4">Fo5176</strain>
    </source>
</reference>
<dbReference type="AlphaFoldDB" id="A0A0D2YGN4"/>
<reference evidence="3" key="2">
    <citation type="submission" date="2025-08" db="UniProtKB">
        <authorList>
            <consortium name="EnsemblFungi"/>
        </authorList>
    </citation>
    <scope>IDENTIFICATION</scope>
    <source>
        <strain evidence="3">4287 / CBS 123668 / FGSC 9935 / NRRL 34936</strain>
    </source>
</reference>
<evidence type="ECO:0000256" key="1">
    <source>
        <dbReference type="SAM" id="Phobius"/>
    </source>
</evidence>
<keyword evidence="1" id="KW-0812">Transmembrane</keyword>
<dbReference type="PANTHER" id="PTHR37013">
    <property type="entry name" value="INTEGRAL MEMBRANE PROTEIN (AFU_ORTHOLOGUE AFUA_1G05950)-RELATED"/>
    <property type="match status" value="1"/>
</dbReference>